<dbReference type="GO" id="GO:0016874">
    <property type="term" value="F:ligase activity"/>
    <property type="evidence" value="ECO:0007669"/>
    <property type="project" value="UniProtKB-KW"/>
</dbReference>
<name>A0AAV8ELX9_9POAL</name>
<evidence type="ECO:0000256" key="3">
    <source>
        <dbReference type="ARBA" id="ARBA00005383"/>
    </source>
</evidence>
<dbReference type="GO" id="GO:0000785">
    <property type="term" value="C:chromatin"/>
    <property type="evidence" value="ECO:0007669"/>
    <property type="project" value="TreeGrafter"/>
</dbReference>
<evidence type="ECO:0000313" key="14">
    <source>
        <dbReference type="Proteomes" id="UP001140206"/>
    </source>
</evidence>
<dbReference type="SUPFAM" id="SSF57903">
    <property type="entry name" value="FYVE/PHD zinc finger"/>
    <property type="match status" value="1"/>
</dbReference>
<dbReference type="PROSITE" id="PS50800">
    <property type="entry name" value="SAP"/>
    <property type="match status" value="1"/>
</dbReference>
<reference evidence="13" key="1">
    <citation type="submission" date="2022-08" db="EMBL/GenBank/DDBJ databases">
        <authorList>
            <person name="Marques A."/>
        </authorList>
    </citation>
    <scope>NUCLEOTIDE SEQUENCE</scope>
    <source>
        <strain evidence="13">RhyPub2mFocal</strain>
        <tissue evidence="13">Leaves</tissue>
    </source>
</reference>
<keyword evidence="6 10" id="KW-0863">Zinc-finger</keyword>
<keyword evidence="7" id="KW-0833">Ubl conjugation pathway</keyword>
<comment type="subcellular location">
    <subcellularLocation>
        <location evidence="1">Nucleus</location>
    </subcellularLocation>
</comment>
<accession>A0AAV8ELX9</accession>
<comment type="pathway">
    <text evidence="2">Protein modification; protein sumoylation.</text>
</comment>
<evidence type="ECO:0000259" key="12">
    <source>
        <dbReference type="PROSITE" id="PS51044"/>
    </source>
</evidence>
<feature type="domain" description="SP-RING-type" evidence="12">
    <location>
        <begin position="346"/>
        <end position="427"/>
    </location>
</feature>
<protein>
    <submittedName>
        <fullName evidence="13">E3 SUMO-protein ligase SIZ1</fullName>
    </submittedName>
</protein>
<dbReference type="CDD" id="cd16792">
    <property type="entry name" value="SP-RING_Siz-like"/>
    <property type="match status" value="1"/>
</dbReference>
<evidence type="ECO:0000256" key="5">
    <source>
        <dbReference type="ARBA" id="ARBA00022723"/>
    </source>
</evidence>
<keyword evidence="5" id="KW-0479">Metal-binding</keyword>
<dbReference type="Pfam" id="PF02891">
    <property type="entry name" value="zf-MIZ"/>
    <property type="match status" value="1"/>
</dbReference>
<dbReference type="InterPro" id="IPR031141">
    <property type="entry name" value="SIZ1/2_SP-RING"/>
</dbReference>
<gene>
    <name evidence="13" type="ORF">LUZ62_066677</name>
</gene>
<sequence length="738" mass="83033">MDTITDCQEKLSHFTVRDLQSVLDQIGLPKRGKKQELTDRILAVLIDNKNTSPTRKEEIVGCIDSVLWNIKQRKLATHKRKNAPAMPQITNLVPVSPDFDTPVKTKEGELMFRCICGSSLPLDPIIQCEDSRCRVWMHTGCVIVSDPIDGQFNIPTRFFCEICRIQRADPFWVTVAYPLLPVKLVPSLVASDALSPSLCMERTFILSNLDMKLLQSSEHELQAWSMLMNDKVQFRMHWPIDSDFCINGAKLGVFRRPATLLLGANSRDDGLLIKAYCKEGLNKITLAWNDTRTFCFGIRIAKRRTIDQVLNMIDNNKANEESLQDALTRVCRCIGGNCTKSDSTDSDLEVVDNCITINLRCPISGSRIKVAARFKPCVHMGCFDLYTFVELNQHARKWQCPICLKNYSLENLIIDPYFTKITSMLSRHDEDLAEIEVNLDGSWRLKTTDGLNGSKFPWHSPDDSISEPNMSPNLNLKQIQPELNKPNKYEDSLAPIGYKGLIMDQNVSWTHFGENPNMSVNPSWFQPDPQFHPNFVDLISPPCVEKGGENPNMSIDPVSCSWFQPDPQFHPNFVDLISPPCVKKGSVLRHGRCANIRPLHNVSSNLENVPVGDLGGYMSMQGGTHLDDWISLSLATGIVHPLPDPVNASLSTSHNLSATSSFGLPPNSDGARHEDINMEKNKTLPAAARKSRGFKVGKNRPKKFGCKSFGKTLPSWEMSLPSWEMDDMELRFLNWCLS</sequence>
<dbReference type="GO" id="GO:0005634">
    <property type="term" value="C:nucleus"/>
    <property type="evidence" value="ECO:0007669"/>
    <property type="project" value="UniProtKB-SubCell"/>
</dbReference>
<keyword evidence="8" id="KW-0862">Zinc</keyword>
<evidence type="ECO:0000259" key="11">
    <source>
        <dbReference type="PROSITE" id="PS50800"/>
    </source>
</evidence>
<evidence type="ECO:0000256" key="6">
    <source>
        <dbReference type="ARBA" id="ARBA00022771"/>
    </source>
</evidence>
<dbReference type="InterPro" id="IPR011011">
    <property type="entry name" value="Znf_FYVE_PHD"/>
</dbReference>
<comment type="caution">
    <text evidence="13">The sequence shown here is derived from an EMBL/GenBank/DDBJ whole genome shotgun (WGS) entry which is preliminary data.</text>
</comment>
<dbReference type="InterPro" id="IPR003034">
    <property type="entry name" value="SAP_dom"/>
</dbReference>
<dbReference type="InterPro" id="IPR001965">
    <property type="entry name" value="Znf_PHD"/>
</dbReference>
<dbReference type="GO" id="GO:0061665">
    <property type="term" value="F:SUMO ligase activity"/>
    <property type="evidence" value="ECO:0007669"/>
    <property type="project" value="TreeGrafter"/>
</dbReference>
<proteinExistence type="inferred from homology"/>
<dbReference type="PANTHER" id="PTHR10782">
    <property type="entry name" value="ZINC FINGER MIZ DOMAIN-CONTAINING PROTEIN"/>
    <property type="match status" value="1"/>
</dbReference>
<dbReference type="InterPro" id="IPR013083">
    <property type="entry name" value="Znf_RING/FYVE/PHD"/>
</dbReference>
<keyword evidence="13" id="KW-0436">Ligase</keyword>
<dbReference type="Pfam" id="PF02037">
    <property type="entry name" value="SAP"/>
    <property type="match status" value="1"/>
</dbReference>
<dbReference type="GO" id="GO:0008270">
    <property type="term" value="F:zinc ion binding"/>
    <property type="evidence" value="ECO:0007669"/>
    <property type="project" value="UniProtKB-KW"/>
</dbReference>
<dbReference type="Proteomes" id="UP001140206">
    <property type="component" value="Chromosome 3"/>
</dbReference>
<keyword evidence="4" id="KW-0808">Transferase</keyword>
<evidence type="ECO:0000256" key="8">
    <source>
        <dbReference type="ARBA" id="ARBA00022833"/>
    </source>
</evidence>
<dbReference type="PANTHER" id="PTHR10782:SF42">
    <property type="entry name" value="E3 SUMO-PROTEIN LIGASE SIZ2"/>
    <property type="match status" value="1"/>
</dbReference>
<evidence type="ECO:0000256" key="9">
    <source>
        <dbReference type="ARBA" id="ARBA00023242"/>
    </source>
</evidence>
<dbReference type="PROSITE" id="PS51044">
    <property type="entry name" value="ZF_SP_RING"/>
    <property type="match status" value="1"/>
</dbReference>
<evidence type="ECO:0000256" key="1">
    <source>
        <dbReference type="ARBA" id="ARBA00004123"/>
    </source>
</evidence>
<comment type="similarity">
    <text evidence="3">Belongs to the PIAS family.</text>
</comment>
<evidence type="ECO:0000256" key="7">
    <source>
        <dbReference type="ARBA" id="ARBA00022786"/>
    </source>
</evidence>
<organism evidence="13 14">
    <name type="scientific">Rhynchospora pubera</name>
    <dbReference type="NCBI Taxonomy" id="906938"/>
    <lineage>
        <taxon>Eukaryota</taxon>
        <taxon>Viridiplantae</taxon>
        <taxon>Streptophyta</taxon>
        <taxon>Embryophyta</taxon>
        <taxon>Tracheophyta</taxon>
        <taxon>Spermatophyta</taxon>
        <taxon>Magnoliopsida</taxon>
        <taxon>Liliopsida</taxon>
        <taxon>Poales</taxon>
        <taxon>Cyperaceae</taxon>
        <taxon>Cyperoideae</taxon>
        <taxon>Rhynchosporeae</taxon>
        <taxon>Rhynchospora</taxon>
    </lineage>
</organism>
<dbReference type="SUPFAM" id="SSF68906">
    <property type="entry name" value="SAP domain"/>
    <property type="match status" value="1"/>
</dbReference>
<evidence type="ECO:0000256" key="10">
    <source>
        <dbReference type="PROSITE-ProRule" id="PRU00452"/>
    </source>
</evidence>
<keyword evidence="9" id="KW-0539">Nucleus</keyword>
<dbReference type="SMART" id="SM00513">
    <property type="entry name" value="SAP"/>
    <property type="match status" value="1"/>
</dbReference>
<dbReference type="GO" id="GO:0016925">
    <property type="term" value="P:protein sumoylation"/>
    <property type="evidence" value="ECO:0007669"/>
    <property type="project" value="TreeGrafter"/>
</dbReference>
<dbReference type="SMART" id="SM00249">
    <property type="entry name" value="PHD"/>
    <property type="match status" value="1"/>
</dbReference>
<dbReference type="InterPro" id="IPR004181">
    <property type="entry name" value="Znf_MIZ"/>
</dbReference>
<dbReference type="EMBL" id="JAMFTS010000003">
    <property type="protein sequence ID" value="KAJ4782420.1"/>
    <property type="molecule type" value="Genomic_DNA"/>
</dbReference>
<evidence type="ECO:0000256" key="4">
    <source>
        <dbReference type="ARBA" id="ARBA00022679"/>
    </source>
</evidence>
<dbReference type="InterPro" id="IPR036361">
    <property type="entry name" value="SAP_dom_sf"/>
</dbReference>
<feature type="domain" description="SAP" evidence="11">
    <location>
        <begin position="11"/>
        <end position="45"/>
    </location>
</feature>
<dbReference type="Gene3D" id="1.10.720.30">
    <property type="entry name" value="SAP domain"/>
    <property type="match status" value="1"/>
</dbReference>
<evidence type="ECO:0000256" key="2">
    <source>
        <dbReference type="ARBA" id="ARBA00004718"/>
    </source>
</evidence>
<evidence type="ECO:0000313" key="13">
    <source>
        <dbReference type="EMBL" id="KAJ4782420.1"/>
    </source>
</evidence>
<dbReference type="Gene3D" id="3.30.40.10">
    <property type="entry name" value="Zinc/RING finger domain, C3HC4 (zinc finger)"/>
    <property type="match status" value="2"/>
</dbReference>
<dbReference type="AlphaFoldDB" id="A0AAV8ELX9"/>
<keyword evidence="14" id="KW-1185">Reference proteome</keyword>